<dbReference type="Pfam" id="PF25019">
    <property type="entry name" value="LRR_R13L1-DRL21"/>
    <property type="match status" value="1"/>
</dbReference>
<name>A0AA88E576_FICCA</name>
<dbReference type="SUPFAM" id="SSF52047">
    <property type="entry name" value="RNI-like"/>
    <property type="match status" value="1"/>
</dbReference>
<dbReference type="InterPro" id="IPR032675">
    <property type="entry name" value="LRR_dom_sf"/>
</dbReference>
<dbReference type="Gene3D" id="3.80.10.10">
    <property type="entry name" value="Ribonuclease Inhibitor"/>
    <property type="match status" value="1"/>
</dbReference>
<dbReference type="EMBL" id="BTGU01000595">
    <property type="protein sequence ID" value="GMN68327.1"/>
    <property type="molecule type" value="Genomic_DNA"/>
</dbReference>
<evidence type="ECO:0000313" key="2">
    <source>
        <dbReference type="EMBL" id="GMN68327.1"/>
    </source>
</evidence>
<evidence type="ECO:0000259" key="1">
    <source>
        <dbReference type="Pfam" id="PF25019"/>
    </source>
</evidence>
<proteinExistence type="predicted"/>
<dbReference type="Proteomes" id="UP001187192">
    <property type="component" value="Unassembled WGS sequence"/>
</dbReference>
<accession>A0AA88E576</accession>
<sequence length="152" mass="16994">MSVIPIVEMGAIGKITLLQTLSNFALGDHDRSSIKLLKELPHLWGRLSISGLQSVGGYRYFSCKLEGNEGLLQLSLKWDSDADDSQREREVLDGLQPTTNLNKLFIHCCGGTRFPAWLGKHLFRSMVLTCLRNCRNCSLIELEINGFDGVKL</sequence>
<reference evidence="2" key="1">
    <citation type="submission" date="2023-07" db="EMBL/GenBank/DDBJ databases">
        <title>draft genome sequence of fig (Ficus carica).</title>
        <authorList>
            <person name="Takahashi T."/>
            <person name="Nishimura K."/>
        </authorList>
    </citation>
    <scope>NUCLEOTIDE SEQUENCE</scope>
</reference>
<comment type="caution">
    <text evidence="2">The sequence shown here is derived from an EMBL/GenBank/DDBJ whole genome shotgun (WGS) entry which is preliminary data.</text>
</comment>
<evidence type="ECO:0000313" key="3">
    <source>
        <dbReference type="Proteomes" id="UP001187192"/>
    </source>
</evidence>
<feature type="domain" description="R13L1/DRL21-like LRR repeat region" evidence="1">
    <location>
        <begin position="34"/>
        <end position="139"/>
    </location>
</feature>
<gene>
    <name evidence="2" type="ORF">TIFTF001_037384</name>
</gene>
<organism evidence="2 3">
    <name type="scientific">Ficus carica</name>
    <name type="common">Common fig</name>
    <dbReference type="NCBI Taxonomy" id="3494"/>
    <lineage>
        <taxon>Eukaryota</taxon>
        <taxon>Viridiplantae</taxon>
        <taxon>Streptophyta</taxon>
        <taxon>Embryophyta</taxon>
        <taxon>Tracheophyta</taxon>
        <taxon>Spermatophyta</taxon>
        <taxon>Magnoliopsida</taxon>
        <taxon>eudicotyledons</taxon>
        <taxon>Gunneridae</taxon>
        <taxon>Pentapetalae</taxon>
        <taxon>rosids</taxon>
        <taxon>fabids</taxon>
        <taxon>Rosales</taxon>
        <taxon>Moraceae</taxon>
        <taxon>Ficeae</taxon>
        <taxon>Ficus</taxon>
    </lineage>
</organism>
<dbReference type="AlphaFoldDB" id="A0AA88E576"/>
<keyword evidence="3" id="KW-1185">Reference proteome</keyword>
<protein>
    <recommendedName>
        <fullName evidence="1">R13L1/DRL21-like LRR repeat region domain-containing protein</fullName>
    </recommendedName>
</protein>
<dbReference type="InterPro" id="IPR056789">
    <property type="entry name" value="LRR_R13L1-DRL21"/>
</dbReference>